<dbReference type="InterPro" id="IPR001638">
    <property type="entry name" value="Solute-binding_3/MltF_N"/>
</dbReference>
<evidence type="ECO:0000256" key="1">
    <source>
        <dbReference type="SAM" id="SignalP"/>
    </source>
</evidence>
<dbReference type="Pfam" id="PF00497">
    <property type="entry name" value="SBP_bac_3"/>
    <property type="match status" value="1"/>
</dbReference>
<dbReference type="SUPFAM" id="SSF53850">
    <property type="entry name" value="Periplasmic binding protein-like II"/>
    <property type="match status" value="1"/>
</dbReference>
<feature type="signal peptide" evidence="1">
    <location>
        <begin position="1"/>
        <end position="24"/>
    </location>
</feature>
<feature type="domain" description="Solute-binding protein family 3/N-terminal" evidence="2">
    <location>
        <begin position="26"/>
        <end position="252"/>
    </location>
</feature>
<name>A0ABQ0UFD9_PSEAF</name>
<keyword evidence="4" id="KW-1185">Reference proteome</keyword>
<evidence type="ECO:0000313" key="3">
    <source>
        <dbReference type="EMBL" id="GEK77175.1"/>
    </source>
</evidence>
<keyword evidence="1" id="KW-0732">Signal</keyword>
<dbReference type="RefSeq" id="WP_154945565.1">
    <property type="nucleotide sequence ID" value="NZ_BJUT01000028.1"/>
</dbReference>
<reference evidence="3 4" key="1">
    <citation type="submission" date="2019-07" db="EMBL/GenBank/DDBJ databases">
        <title>Whole genome shotgun sequence of Pseudoalteromonas atlantica NBRC 103033.</title>
        <authorList>
            <person name="Hosoyama A."/>
            <person name="Uohara A."/>
            <person name="Ohji S."/>
            <person name="Ichikawa N."/>
        </authorList>
    </citation>
    <scope>NUCLEOTIDE SEQUENCE [LARGE SCALE GENOMIC DNA]</scope>
    <source>
        <strain evidence="3 4">NBRC 103033</strain>
    </source>
</reference>
<dbReference type="Proteomes" id="UP000321189">
    <property type="component" value="Unassembled WGS sequence"/>
</dbReference>
<dbReference type="PANTHER" id="PTHR38834">
    <property type="entry name" value="PERIPLASMIC SUBSTRATE BINDING PROTEIN FAMILY 3"/>
    <property type="match status" value="1"/>
</dbReference>
<protein>
    <recommendedName>
        <fullName evidence="2">Solute-binding protein family 3/N-terminal domain-containing protein</fullName>
    </recommendedName>
</protein>
<evidence type="ECO:0000313" key="4">
    <source>
        <dbReference type="Proteomes" id="UP000321189"/>
    </source>
</evidence>
<gene>
    <name evidence="3" type="ORF">PAT01_24790</name>
</gene>
<dbReference type="PANTHER" id="PTHR38834:SF3">
    <property type="entry name" value="SOLUTE-BINDING PROTEIN FAMILY 3_N-TERMINAL DOMAIN-CONTAINING PROTEIN"/>
    <property type="match status" value="1"/>
</dbReference>
<proteinExistence type="predicted"/>
<feature type="chain" id="PRO_5047241990" description="Solute-binding protein family 3/N-terminal domain-containing protein" evidence="1">
    <location>
        <begin position="25"/>
        <end position="259"/>
    </location>
</feature>
<evidence type="ECO:0000259" key="2">
    <source>
        <dbReference type="SMART" id="SM00062"/>
    </source>
</evidence>
<dbReference type="EMBL" id="BJUT01000028">
    <property type="protein sequence ID" value="GEK77175.1"/>
    <property type="molecule type" value="Genomic_DNA"/>
</dbReference>
<sequence>MWVKFVRVVLSICVFMLYSAMCNAQTITFVAEDLPPYHFINENNEPDGALVDLAKATIKHTKLSAKFEIIPMARIFTMLKNNPNAIALSLLKTPIRARQYTWLGESYFADAYLVSLKNRTDEVTHLNHAKFYQVATIRGYSSATYLKNAGFTEDKNLVLVSYYQQLWQMLYKKRIDFVLTNTLTLNNELKHSGLNPNLITKRIHLTDYPSKLYFSANKTVDKHTASAISHALNTLKENGEYQAILTKWQLPLPATANKL</sequence>
<comment type="caution">
    <text evidence="3">The sequence shown here is derived from an EMBL/GenBank/DDBJ whole genome shotgun (WGS) entry which is preliminary data.</text>
</comment>
<dbReference type="SMART" id="SM00062">
    <property type="entry name" value="PBPb"/>
    <property type="match status" value="1"/>
</dbReference>
<accession>A0ABQ0UFD9</accession>
<dbReference type="Gene3D" id="3.40.190.10">
    <property type="entry name" value="Periplasmic binding protein-like II"/>
    <property type="match status" value="2"/>
</dbReference>
<organism evidence="3 4">
    <name type="scientific">Pseudoalteromonas atlantica</name>
    <name type="common">Alteromonas atlantica</name>
    <dbReference type="NCBI Taxonomy" id="288"/>
    <lineage>
        <taxon>Bacteria</taxon>
        <taxon>Pseudomonadati</taxon>
        <taxon>Pseudomonadota</taxon>
        <taxon>Gammaproteobacteria</taxon>
        <taxon>Alteromonadales</taxon>
        <taxon>Pseudoalteromonadaceae</taxon>
        <taxon>Pseudoalteromonas</taxon>
    </lineage>
</organism>